<dbReference type="OMA" id="AEPHDEF"/>
<feature type="compositionally biased region" description="Pro residues" evidence="1">
    <location>
        <begin position="12"/>
        <end position="26"/>
    </location>
</feature>
<dbReference type="RefSeq" id="XP_020301295.1">
    <property type="nucleotide sequence ID" value="XM_020448575.1"/>
</dbReference>
<reference evidence="2" key="1">
    <citation type="submission" date="2012-04" db="EMBL/GenBank/DDBJ databases">
        <title>The Genome Sequence of Loa loa.</title>
        <authorList>
            <consortium name="The Broad Institute Genome Sequencing Platform"/>
            <consortium name="Broad Institute Genome Sequencing Center for Infectious Disease"/>
            <person name="Nutman T.B."/>
            <person name="Fink D.L."/>
            <person name="Russ C."/>
            <person name="Young S."/>
            <person name="Zeng Q."/>
            <person name="Gargeya S."/>
            <person name="Alvarado L."/>
            <person name="Berlin A."/>
            <person name="Chapman S.B."/>
            <person name="Chen Z."/>
            <person name="Freedman E."/>
            <person name="Gellesch M."/>
            <person name="Goldberg J."/>
            <person name="Griggs A."/>
            <person name="Gujja S."/>
            <person name="Heilman E.R."/>
            <person name="Heiman D."/>
            <person name="Howarth C."/>
            <person name="Mehta T."/>
            <person name="Neiman D."/>
            <person name="Pearson M."/>
            <person name="Roberts A."/>
            <person name="Saif S."/>
            <person name="Shea T."/>
            <person name="Shenoy N."/>
            <person name="Sisk P."/>
            <person name="Stolte C."/>
            <person name="Sykes S."/>
            <person name="White J."/>
            <person name="Yandava C."/>
            <person name="Haas B."/>
            <person name="Henn M.R."/>
            <person name="Nusbaum C."/>
            <person name="Birren B."/>
        </authorList>
    </citation>
    <scope>NUCLEOTIDE SEQUENCE [LARGE SCALE GENOMIC DNA]</scope>
</reference>
<gene>
    <name evidence="2" type="ORF">LOAG_12629</name>
</gene>
<dbReference type="GeneID" id="9950094"/>
<feature type="region of interest" description="Disordered" evidence="1">
    <location>
        <begin position="1"/>
        <end position="27"/>
    </location>
</feature>
<dbReference type="CTD" id="9950094"/>
<evidence type="ECO:0000256" key="1">
    <source>
        <dbReference type="SAM" id="MobiDB-lite"/>
    </source>
</evidence>
<name>A0A1S0TLB3_LOALO</name>
<dbReference type="InParanoid" id="A0A1S0TLB3"/>
<dbReference type="OrthoDB" id="4713066at2759"/>
<evidence type="ECO:0000313" key="2">
    <source>
        <dbReference type="EMBL" id="EFO15880.2"/>
    </source>
</evidence>
<protein>
    <recommendedName>
        <fullName evidence="3">LITAF domain-containing protein</fullName>
    </recommendedName>
</protein>
<dbReference type="EMBL" id="JH712365">
    <property type="protein sequence ID" value="EFO15880.2"/>
    <property type="molecule type" value="Genomic_DNA"/>
</dbReference>
<dbReference type="KEGG" id="loa:LOAG_12629"/>
<organism evidence="2">
    <name type="scientific">Loa loa</name>
    <name type="common">Eye worm</name>
    <name type="synonym">Filaria loa</name>
    <dbReference type="NCBI Taxonomy" id="7209"/>
    <lineage>
        <taxon>Eukaryota</taxon>
        <taxon>Metazoa</taxon>
        <taxon>Ecdysozoa</taxon>
        <taxon>Nematoda</taxon>
        <taxon>Chromadorea</taxon>
        <taxon>Rhabditida</taxon>
        <taxon>Spirurina</taxon>
        <taxon>Spiruromorpha</taxon>
        <taxon>Filarioidea</taxon>
        <taxon>Onchocercidae</taxon>
        <taxon>Loa</taxon>
    </lineage>
</organism>
<sequence length="122" mass="13473">MGETEERVRKSTPPPPYSPERPPPPYSTMINVRLDDININETKEKDENVPHLPCTPFSTGSITSTVHPRLISAPTTLISTSEGINPSSEPKNASFEIANYTVKKAITAEPHDEFCPKCQVLI</sequence>
<accession>A0A1S0TLB3</accession>
<proteinExistence type="predicted"/>
<dbReference type="AlphaFoldDB" id="A0A1S0TLB3"/>
<evidence type="ECO:0008006" key="3">
    <source>
        <dbReference type="Google" id="ProtNLM"/>
    </source>
</evidence>